<dbReference type="RefSeq" id="WP_302036599.1">
    <property type="nucleotide sequence ID" value="NZ_JAUKPO010000002.1"/>
</dbReference>
<protein>
    <submittedName>
        <fullName evidence="1">Uncharacterized protein</fullName>
    </submittedName>
</protein>
<comment type="caution">
    <text evidence="1">The sequence shown here is derived from an EMBL/GenBank/DDBJ whole genome shotgun (WGS) entry which is preliminary data.</text>
</comment>
<keyword evidence="2" id="KW-1185">Reference proteome</keyword>
<reference evidence="1" key="1">
    <citation type="submission" date="2023-07" db="EMBL/GenBank/DDBJ databases">
        <title>The genome sequence of Rhodocytophaga aerolata KACC 12507.</title>
        <authorList>
            <person name="Zhang X."/>
        </authorList>
    </citation>
    <scope>NUCLEOTIDE SEQUENCE</scope>
    <source>
        <strain evidence="1">KACC 12507</strain>
    </source>
</reference>
<organism evidence="1 2">
    <name type="scientific">Rhodocytophaga aerolata</name>
    <dbReference type="NCBI Taxonomy" id="455078"/>
    <lineage>
        <taxon>Bacteria</taxon>
        <taxon>Pseudomonadati</taxon>
        <taxon>Bacteroidota</taxon>
        <taxon>Cytophagia</taxon>
        <taxon>Cytophagales</taxon>
        <taxon>Rhodocytophagaceae</taxon>
        <taxon>Rhodocytophaga</taxon>
    </lineage>
</organism>
<dbReference type="PROSITE" id="PS51257">
    <property type="entry name" value="PROKAR_LIPOPROTEIN"/>
    <property type="match status" value="1"/>
</dbReference>
<name>A0ABT8R134_9BACT</name>
<evidence type="ECO:0000313" key="1">
    <source>
        <dbReference type="EMBL" id="MDO1445800.1"/>
    </source>
</evidence>
<evidence type="ECO:0000313" key="2">
    <source>
        <dbReference type="Proteomes" id="UP001168528"/>
    </source>
</evidence>
<dbReference type="Proteomes" id="UP001168528">
    <property type="component" value="Unassembled WGS sequence"/>
</dbReference>
<sequence length="227" mass="25429">MHKVYLFIIIVCFLISCKDQQDNLSAPVIENLTLPQQVAPLSSVGFGFKARADAGLQSITIKHLLQNAAFSKTTDFYSTTMDEVSFSHPTGFESVGKQLEYEITVTDKLNRSRTQTFFLQVDPSQVELQVTAGQGEVHAVKRGQKTQLEITISSTSSLGRLWVYSVLKNGEKLPLFYQDNLQLMSKELVIQHYSKRLEIAPDEQVVACQVIVEDNANVQKETTIVVE</sequence>
<accession>A0ABT8R134</accession>
<proteinExistence type="predicted"/>
<dbReference type="EMBL" id="JAUKPO010000002">
    <property type="protein sequence ID" value="MDO1445800.1"/>
    <property type="molecule type" value="Genomic_DNA"/>
</dbReference>
<gene>
    <name evidence="1" type="ORF">Q0590_06035</name>
</gene>